<evidence type="ECO:0000313" key="2">
    <source>
        <dbReference type="Proteomes" id="UP001470230"/>
    </source>
</evidence>
<gene>
    <name evidence="1" type="ORF">M9Y10_029030</name>
</gene>
<proteinExistence type="predicted"/>
<evidence type="ECO:0008006" key="3">
    <source>
        <dbReference type="Google" id="ProtNLM"/>
    </source>
</evidence>
<dbReference type="Proteomes" id="UP001470230">
    <property type="component" value="Unassembled WGS sequence"/>
</dbReference>
<sequence length="898" mass="100341">MTEQLLLTFKQTLNPDNDIRTQAVQNLNSLKEQNVKGLISILIQILKSDYYNVNLMTYSSIVIYTWRLFPGNMSEISSLTSFYEEYSVDLIQQLLECSFAIMTNNSPDQPGIPNQVRNLCSNLFSRIAALHVHYNTKSNIIQKLSETLAACQTYDDVYPVSQALQIVCKSTDPEKDEFSVLIKALFDHFANPKSPQVVSELLNVLADIISNVSYVINNEEIINNIIPALLNLSTVDGVQDAAFKVWSVLNDSSEEIILAVANQLIEISLTILADENKSLDDLISTCDFVEQVARLELKYDSEEFIPIRSNAQALIISLTRVCCTSQNEECDQSLYLPYMSASQALKNILILFPDSVLESMFPMIMNLASSQSFGERLGALIILSRIIRNADNEYIGFQFIPSLFSLLSTDKVPCVICQAIKCVKHILMRIADDALKPNPQNPPNQEILAQLPQVGESCFHMMTQVLAISDERTQQQATEAAEIEAIVERSTINLSGFSRNADNPEDDLFSPIAIQAAGVLAEISRIPNFGHTSEVLNMLLQNGLKYKVPKFFEIISKVIDFGTDEQSILNFFQIIIEVLNTSIQKHTTVWALSDLGENLQAYFARFDVKLSSNIETLLQILIHATQIPTIYASDALIPIAMLAKNFPTVFSSTLVNQGEGQEPIPAPQYMFNLLAQGLKEVENSEMIYDCALSLSYIVWTTNNNSEADSQSIAFISSLLAQVTPTFLGLLMKAISTVNLSRAAMRSCVDCVADIVNYQPQIILPLINEFIIFLRTFSIFDTLNVGYLEDAEETQLMLNALAKCILSIMKAAGPENAMQYKDIAENIIIFESEIIEEDGSLERLLNSTIQLIYFLSNLDKNFILEIISENEGVGTLILTARESKIEHSQEILNILGYEE</sequence>
<keyword evidence="2" id="KW-1185">Reference proteome</keyword>
<comment type="caution">
    <text evidence="1">The sequence shown here is derived from an EMBL/GenBank/DDBJ whole genome shotgun (WGS) entry which is preliminary data.</text>
</comment>
<organism evidence="1 2">
    <name type="scientific">Tritrichomonas musculus</name>
    <dbReference type="NCBI Taxonomy" id="1915356"/>
    <lineage>
        <taxon>Eukaryota</taxon>
        <taxon>Metamonada</taxon>
        <taxon>Parabasalia</taxon>
        <taxon>Tritrichomonadida</taxon>
        <taxon>Tritrichomonadidae</taxon>
        <taxon>Tritrichomonas</taxon>
    </lineage>
</organism>
<reference evidence="1 2" key="1">
    <citation type="submission" date="2024-04" db="EMBL/GenBank/DDBJ databases">
        <title>Tritrichomonas musculus Genome.</title>
        <authorList>
            <person name="Alves-Ferreira E."/>
            <person name="Grigg M."/>
            <person name="Lorenzi H."/>
            <person name="Galac M."/>
        </authorList>
    </citation>
    <scope>NUCLEOTIDE SEQUENCE [LARGE SCALE GENOMIC DNA]</scope>
    <source>
        <strain evidence="1 2">EAF2021</strain>
    </source>
</reference>
<dbReference type="SUPFAM" id="SSF48371">
    <property type="entry name" value="ARM repeat"/>
    <property type="match status" value="1"/>
</dbReference>
<dbReference type="Gene3D" id="1.25.10.10">
    <property type="entry name" value="Leucine-rich Repeat Variant"/>
    <property type="match status" value="1"/>
</dbReference>
<dbReference type="InterPro" id="IPR011989">
    <property type="entry name" value="ARM-like"/>
</dbReference>
<name>A0ABR2KKZ7_9EUKA</name>
<protein>
    <recommendedName>
        <fullName evidence="3">Importin N-terminal domain-containing protein</fullName>
    </recommendedName>
</protein>
<evidence type="ECO:0000313" key="1">
    <source>
        <dbReference type="EMBL" id="KAK8891810.1"/>
    </source>
</evidence>
<dbReference type="InterPro" id="IPR016024">
    <property type="entry name" value="ARM-type_fold"/>
</dbReference>
<dbReference type="EMBL" id="JAPFFF010000004">
    <property type="protein sequence ID" value="KAK8891810.1"/>
    <property type="molecule type" value="Genomic_DNA"/>
</dbReference>
<accession>A0ABR2KKZ7</accession>